<dbReference type="InterPro" id="IPR009339">
    <property type="entry name" value="DUF998"/>
</dbReference>
<feature type="transmembrane region" description="Helical" evidence="1">
    <location>
        <begin position="120"/>
        <end position="140"/>
    </location>
</feature>
<evidence type="ECO:0008006" key="4">
    <source>
        <dbReference type="Google" id="ProtNLM"/>
    </source>
</evidence>
<name>K2R5M0_METFP</name>
<comment type="caution">
    <text evidence="2">The sequence shown here is derived from an EMBL/GenBank/DDBJ whole genome shotgun (WGS) entry which is preliminary data.</text>
</comment>
<dbReference type="EMBL" id="AMPO01000002">
    <property type="protein sequence ID" value="EKF86522.1"/>
    <property type="molecule type" value="Genomic_DNA"/>
</dbReference>
<dbReference type="Pfam" id="PF06197">
    <property type="entry name" value="DUF998"/>
    <property type="match status" value="1"/>
</dbReference>
<dbReference type="AlphaFoldDB" id="K2R5M0"/>
<dbReference type="OrthoDB" id="46160at2157"/>
<dbReference type="PATRIC" id="fig|1204725.3.peg.711"/>
<accession>K2R5M0</accession>
<feature type="transmembrane region" description="Helical" evidence="1">
    <location>
        <begin position="66"/>
        <end position="86"/>
    </location>
</feature>
<feature type="transmembrane region" description="Helical" evidence="1">
    <location>
        <begin position="15"/>
        <end position="34"/>
    </location>
</feature>
<proteinExistence type="predicted"/>
<sequence length="218" mass="23747">MKIQRGSIFRPDKDYYRIAGIIMLVGALQFFMAVNLAETQFPGYTTTNTLSHLAGTVPPVEPSATVFNISVILLGVLTLISVYFILKSGGCRLFSACLAISSLCAIGIGVFPSYTGSLHILFTSLTFIFGSLAVIFSYRLGLNIPMVIVSLVVGFTALMIIICGLVWGIGNPLINYLTIGGAERFIVYPVLLYLIALGGYLTSRGEDWVRIRFTDGYF</sequence>
<dbReference type="Proteomes" id="UP000007360">
    <property type="component" value="Unassembled WGS sequence"/>
</dbReference>
<keyword evidence="1" id="KW-1133">Transmembrane helix</keyword>
<evidence type="ECO:0000256" key="1">
    <source>
        <dbReference type="SAM" id="Phobius"/>
    </source>
</evidence>
<feature type="transmembrane region" description="Helical" evidence="1">
    <location>
        <begin position="147"/>
        <end position="170"/>
    </location>
</feature>
<protein>
    <recommendedName>
        <fullName evidence="4">DUF998 domain-containing protein</fullName>
    </recommendedName>
</protein>
<keyword evidence="1" id="KW-0472">Membrane</keyword>
<keyword evidence="3" id="KW-1185">Reference proteome</keyword>
<feature type="transmembrane region" description="Helical" evidence="1">
    <location>
        <begin position="185"/>
        <end position="203"/>
    </location>
</feature>
<gene>
    <name evidence="2" type="ORF">A994_03528</name>
</gene>
<dbReference type="RefSeq" id="WP_004029913.1">
    <property type="nucleotide sequence ID" value="NZ_AMPO01000002.1"/>
</dbReference>
<feature type="transmembrane region" description="Helical" evidence="1">
    <location>
        <begin position="93"/>
        <end position="114"/>
    </location>
</feature>
<organism evidence="2 3">
    <name type="scientific">Methanobacterium formicicum (strain DSM 3637 / PP1)</name>
    <dbReference type="NCBI Taxonomy" id="1204725"/>
    <lineage>
        <taxon>Archaea</taxon>
        <taxon>Methanobacteriati</taxon>
        <taxon>Methanobacteriota</taxon>
        <taxon>Methanomada group</taxon>
        <taxon>Methanobacteria</taxon>
        <taxon>Methanobacteriales</taxon>
        <taxon>Methanobacteriaceae</taxon>
        <taxon>Methanobacterium</taxon>
    </lineage>
</organism>
<keyword evidence="1" id="KW-0812">Transmembrane</keyword>
<evidence type="ECO:0000313" key="2">
    <source>
        <dbReference type="EMBL" id="EKF86522.1"/>
    </source>
</evidence>
<evidence type="ECO:0000313" key="3">
    <source>
        <dbReference type="Proteomes" id="UP000007360"/>
    </source>
</evidence>
<reference evidence="2 3" key="1">
    <citation type="journal article" date="2012" name="J. Bacteriol.">
        <title>Draft genome sequence of Methanobacterium formicicum DSM 3637, an archaebacterium isolated from the methane producer amoeba Pelomyxa palustris.</title>
        <authorList>
            <person name="Gutierrez G."/>
        </authorList>
    </citation>
    <scope>NUCLEOTIDE SEQUENCE [LARGE SCALE GENOMIC DNA]</scope>
    <source>
        <strain evidence="3">DSM 3637 / PP1</strain>
    </source>
</reference>